<evidence type="ECO:0000313" key="1">
    <source>
        <dbReference type="EMBL" id="GJD97383.1"/>
    </source>
</evidence>
<proteinExistence type="predicted"/>
<comment type="caution">
    <text evidence="1">The sequence shown here is derived from an EMBL/GenBank/DDBJ whole genome shotgun (WGS) entry which is preliminary data.</text>
</comment>
<keyword evidence="2" id="KW-1185">Reference proteome</keyword>
<dbReference type="Proteomes" id="UP001055125">
    <property type="component" value="Unassembled WGS sequence"/>
</dbReference>
<gene>
    <name evidence="1" type="ORF">OCOJLMKI_4613</name>
</gene>
<dbReference type="EMBL" id="BPQP01000089">
    <property type="protein sequence ID" value="GJD97383.1"/>
    <property type="molecule type" value="Genomic_DNA"/>
</dbReference>
<name>A0ABQ4S6D9_9HYPH</name>
<reference evidence="1" key="1">
    <citation type="journal article" date="2021" name="Front. Microbiol.">
        <title>Comprehensive Comparative Genomics and Phenotyping of Methylobacterium Species.</title>
        <authorList>
            <person name="Alessa O."/>
            <person name="Ogura Y."/>
            <person name="Fujitani Y."/>
            <person name="Takami H."/>
            <person name="Hayashi T."/>
            <person name="Sahin N."/>
            <person name="Tani A."/>
        </authorList>
    </citation>
    <scope>NUCLEOTIDE SEQUENCE</scope>
    <source>
        <strain evidence="1">DSM 19015</strain>
    </source>
</reference>
<sequence>MFILLSICLLSQPSQCREDRISLSYEASNPIVCLRTAQSRLAAWQAAHPEWQINSWRCAARGSLPKDL</sequence>
<dbReference type="RefSeq" id="WP_238246452.1">
    <property type="nucleotide sequence ID" value="NZ_BPQP01000089.1"/>
</dbReference>
<accession>A0ABQ4S6D9</accession>
<protein>
    <submittedName>
        <fullName evidence="1">Uncharacterized protein</fullName>
    </submittedName>
</protein>
<evidence type="ECO:0000313" key="2">
    <source>
        <dbReference type="Proteomes" id="UP001055125"/>
    </source>
</evidence>
<organism evidence="1 2">
    <name type="scientific">Methylobacterium iners</name>
    <dbReference type="NCBI Taxonomy" id="418707"/>
    <lineage>
        <taxon>Bacteria</taxon>
        <taxon>Pseudomonadati</taxon>
        <taxon>Pseudomonadota</taxon>
        <taxon>Alphaproteobacteria</taxon>
        <taxon>Hyphomicrobiales</taxon>
        <taxon>Methylobacteriaceae</taxon>
        <taxon>Methylobacterium</taxon>
    </lineage>
</organism>
<reference evidence="1" key="2">
    <citation type="submission" date="2021-08" db="EMBL/GenBank/DDBJ databases">
        <authorList>
            <person name="Tani A."/>
            <person name="Ola A."/>
            <person name="Ogura Y."/>
            <person name="Katsura K."/>
            <person name="Hayashi T."/>
        </authorList>
    </citation>
    <scope>NUCLEOTIDE SEQUENCE</scope>
    <source>
        <strain evidence="1">DSM 19015</strain>
    </source>
</reference>